<feature type="compositionally biased region" description="Basic and acidic residues" evidence="1">
    <location>
        <begin position="157"/>
        <end position="169"/>
    </location>
</feature>
<name>A0A1S3I867_LINAN</name>
<dbReference type="AlphaFoldDB" id="A0A1S3I867"/>
<dbReference type="InParanoid" id="A0A1S3I867"/>
<proteinExistence type="predicted"/>
<feature type="signal peptide" evidence="2">
    <location>
        <begin position="1"/>
        <end position="17"/>
    </location>
</feature>
<dbReference type="GeneID" id="106161927"/>
<feature type="chain" id="PRO_5010331750" evidence="2">
    <location>
        <begin position="18"/>
        <end position="200"/>
    </location>
</feature>
<sequence>MIVSVISLAIILQWVNGSPSSPNHLHRHGHYLPRNTTRNQNSVLSYMYMKYLDWNRDINASENELLADGINKKCGAHEYFSEKKNRCLRCSCCNVVSRHDKTKTRKLTPLTECTSNSQVTAEFTCAQDFSWVCDIKAQNDTTKPYNTGFKETTGSKVTDRDQIQRDKKPPKSTSSSLKYPTHINALLRLVFVVICYYNVF</sequence>
<dbReference type="RefSeq" id="XP_013394460.1">
    <property type="nucleotide sequence ID" value="XM_013539006.1"/>
</dbReference>
<keyword evidence="2" id="KW-0732">Signal</keyword>
<evidence type="ECO:0000256" key="1">
    <source>
        <dbReference type="SAM" id="MobiDB-lite"/>
    </source>
</evidence>
<evidence type="ECO:0000313" key="3">
    <source>
        <dbReference type="Proteomes" id="UP000085678"/>
    </source>
</evidence>
<accession>A0A1S3I867</accession>
<protein>
    <submittedName>
        <fullName evidence="4">Uncharacterized protein LOC106161927</fullName>
    </submittedName>
</protein>
<evidence type="ECO:0000313" key="4">
    <source>
        <dbReference type="RefSeq" id="XP_013394460.1"/>
    </source>
</evidence>
<keyword evidence="3" id="KW-1185">Reference proteome</keyword>
<feature type="compositionally biased region" description="Polar residues" evidence="1">
    <location>
        <begin position="146"/>
        <end position="156"/>
    </location>
</feature>
<feature type="region of interest" description="Disordered" evidence="1">
    <location>
        <begin position="146"/>
        <end position="176"/>
    </location>
</feature>
<dbReference type="KEGG" id="lak:106161927"/>
<reference evidence="4" key="2">
    <citation type="submission" date="2025-08" db="UniProtKB">
        <authorList>
            <consortium name="RefSeq"/>
        </authorList>
    </citation>
    <scope>IDENTIFICATION</scope>
</reference>
<reference evidence="4" key="1">
    <citation type="journal article" date="2015" name="Nat. Commun.">
        <title>The Lingula genome provides insights into brachiopod evolution and the origin of phosphate biomineralization.</title>
        <authorList>
            <person name="Luo Y.J."/>
            <person name="Takeuchi T."/>
            <person name="Koyanagi R."/>
            <person name="Yamada L."/>
            <person name="Kanda M."/>
            <person name="Khalturina M."/>
            <person name="Fujie M."/>
            <person name="Yamasaki S.I."/>
            <person name="Endo K."/>
            <person name="Satoh N."/>
        </authorList>
    </citation>
    <scope>NUCLEOTIDE SEQUENCE</scope>
</reference>
<organism evidence="3 4">
    <name type="scientific">Lingula anatina</name>
    <name type="common">Brachiopod</name>
    <name type="synonym">Lingula unguis</name>
    <dbReference type="NCBI Taxonomy" id="7574"/>
    <lineage>
        <taxon>Eukaryota</taxon>
        <taxon>Metazoa</taxon>
        <taxon>Spiralia</taxon>
        <taxon>Lophotrochozoa</taxon>
        <taxon>Brachiopoda</taxon>
        <taxon>Linguliformea</taxon>
        <taxon>Lingulata</taxon>
        <taxon>Lingulida</taxon>
        <taxon>Linguloidea</taxon>
        <taxon>Lingulidae</taxon>
        <taxon>Lingula</taxon>
    </lineage>
</organism>
<gene>
    <name evidence="4" type="primary">LOC106161927</name>
</gene>
<dbReference type="Proteomes" id="UP000085678">
    <property type="component" value="Unplaced"/>
</dbReference>
<evidence type="ECO:0000256" key="2">
    <source>
        <dbReference type="SAM" id="SignalP"/>
    </source>
</evidence>